<sequence>MNHDNDKTPRSSNDNDNGIQPCDEIMQPDNGEIIHLENSTT</sequence>
<name>A0A9N9NNB0_9GLOM</name>
<feature type="non-terminal residue" evidence="2">
    <location>
        <position position="41"/>
    </location>
</feature>
<gene>
    <name evidence="2" type="ORF">AMORRO_LOCUS15053</name>
</gene>
<keyword evidence="3" id="KW-1185">Reference proteome</keyword>
<reference evidence="2" key="1">
    <citation type="submission" date="2021-06" db="EMBL/GenBank/DDBJ databases">
        <authorList>
            <person name="Kallberg Y."/>
            <person name="Tangrot J."/>
            <person name="Rosling A."/>
        </authorList>
    </citation>
    <scope>NUCLEOTIDE SEQUENCE</scope>
    <source>
        <strain evidence="2">CL551</strain>
    </source>
</reference>
<protein>
    <submittedName>
        <fullName evidence="2">6033_t:CDS:1</fullName>
    </submittedName>
</protein>
<dbReference type="Proteomes" id="UP000789342">
    <property type="component" value="Unassembled WGS sequence"/>
</dbReference>
<organism evidence="2 3">
    <name type="scientific">Acaulospora morrowiae</name>
    <dbReference type="NCBI Taxonomy" id="94023"/>
    <lineage>
        <taxon>Eukaryota</taxon>
        <taxon>Fungi</taxon>
        <taxon>Fungi incertae sedis</taxon>
        <taxon>Mucoromycota</taxon>
        <taxon>Glomeromycotina</taxon>
        <taxon>Glomeromycetes</taxon>
        <taxon>Diversisporales</taxon>
        <taxon>Acaulosporaceae</taxon>
        <taxon>Acaulospora</taxon>
    </lineage>
</organism>
<comment type="caution">
    <text evidence="2">The sequence shown here is derived from an EMBL/GenBank/DDBJ whole genome shotgun (WGS) entry which is preliminary data.</text>
</comment>
<proteinExistence type="predicted"/>
<evidence type="ECO:0000313" key="3">
    <source>
        <dbReference type="Proteomes" id="UP000789342"/>
    </source>
</evidence>
<evidence type="ECO:0000313" key="2">
    <source>
        <dbReference type="EMBL" id="CAG8746180.1"/>
    </source>
</evidence>
<feature type="region of interest" description="Disordered" evidence="1">
    <location>
        <begin position="1"/>
        <end position="41"/>
    </location>
</feature>
<dbReference type="EMBL" id="CAJVPV010033042">
    <property type="protein sequence ID" value="CAG8746180.1"/>
    <property type="molecule type" value="Genomic_DNA"/>
</dbReference>
<accession>A0A9N9NNB0</accession>
<evidence type="ECO:0000256" key="1">
    <source>
        <dbReference type="SAM" id="MobiDB-lite"/>
    </source>
</evidence>
<dbReference type="AlphaFoldDB" id="A0A9N9NNB0"/>